<feature type="compositionally biased region" description="Basic and acidic residues" evidence="1">
    <location>
        <begin position="35"/>
        <end position="47"/>
    </location>
</feature>
<reference evidence="2" key="1">
    <citation type="submission" date="2020-10" db="EMBL/GenBank/DDBJ databases">
        <authorList>
            <person name="Kikuchi T."/>
        </authorList>
    </citation>
    <scope>NUCLEOTIDE SEQUENCE</scope>
    <source>
        <strain evidence="2">NKZ352</strain>
    </source>
</reference>
<evidence type="ECO:0000256" key="1">
    <source>
        <dbReference type="SAM" id="MobiDB-lite"/>
    </source>
</evidence>
<proteinExistence type="predicted"/>
<gene>
    <name evidence="2" type="ORF">CAUJ_LOCUS13899</name>
</gene>
<evidence type="ECO:0000313" key="2">
    <source>
        <dbReference type="EMBL" id="CAD6197992.1"/>
    </source>
</evidence>
<sequence length="138" mass="15602">MGPDKARDSAWLVESADRTRPLSVPTGAQGKREHRRAELGRSSRSVDDRRYHRGHQIFELTEFECIYPVFNSDFYALASRVRLFKAAGRITVVRIGLRNDANVDHPVFFNVTSDRLDLNRSSACELGVCLVPLDLKVA</sequence>
<comment type="caution">
    <text evidence="2">The sequence shown here is derived from an EMBL/GenBank/DDBJ whole genome shotgun (WGS) entry which is preliminary data.</text>
</comment>
<dbReference type="Proteomes" id="UP000835052">
    <property type="component" value="Unassembled WGS sequence"/>
</dbReference>
<keyword evidence="3" id="KW-1185">Reference proteome</keyword>
<protein>
    <submittedName>
        <fullName evidence="2">Uncharacterized protein</fullName>
    </submittedName>
</protein>
<evidence type="ECO:0000313" key="3">
    <source>
        <dbReference type="Proteomes" id="UP000835052"/>
    </source>
</evidence>
<organism evidence="2 3">
    <name type="scientific">Caenorhabditis auriculariae</name>
    <dbReference type="NCBI Taxonomy" id="2777116"/>
    <lineage>
        <taxon>Eukaryota</taxon>
        <taxon>Metazoa</taxon>
        <taxon>Ecdysozoa</taxon>
        <taxon>Nematoda</taxon>
        <taxon>Chromadorea</taxon>
        <taxon>Rhabditida</taxon>
        <taxon>Rhabditina</taxon>
        <taxon>Rhabditomorpha</taxon>
        <taxon>Rhabditoidea</taxon>
        <taxon>Rhabditidae</taxon>
        <taxon>Peloderinae</taxon>
        <taxon>Caenorhabditis</taxon>
    </lineage>
</organism>
<dbReference type="EMBL" id="CAJGYM010000112">
    <property type="protein sequence ID" value="CAD6197992.1"/>
    <property type="molecule type" value="Genomic_DNA"/>
</dbReference>
<feature type="region of interest" description="Disordered" evidence="1">
    <location>
        <begin position="16"/>
        <end position="47"/>
    </location>
</feature>
<accession>A0A8S1HXY4</accession>
<dbReference type="AlphaFoldDB" id="A0A8S1HXY4"/>
<name>A0A8S1HXY4_9PELO</name>